<feature type="region of interest" description="Disordered" evidence="1">
    <location>
        <begin position="445"/>
        <end position="469"/>
    </location>
</feature>
<feature type="compositionally biased region" description="Basic and acidic residues" evidence="1">
    <location>
        <begin position="506"/>
        <end position="515"/>
    </location>
</feature>
<dbReference type="HOGENOM" id="CLU_543765_0_0_0"/>
<dbReference type="InterPro" id="IPR011990">
    <property type="entry name" value="TPR-like_helical_dom_sf"/>
</dbReference>
<proteinExistence type="predicted"/>
<evidence type="ECO:0008006" key="5">
    <source>
        <dbReference type="Google" id="ProtNLM"/>
    </source>
</evidence>
<evidence type="ECO:0000313" key="4">
    <source>
        <dbReference type="Proteomes" id="UP000019151"/>
    </source>
</evidence>
<feature type="signal peptide" evidence="2">
    <location>
        <begin position="1"/>
        <end position="22"/>
    </location>
</feature>
<evidence type="ECO:0000256" key="1">
    <source>
        <dbReference type="SAM" id="MobiDB-lite"/>
    </source>
</evidence>
<dbReference type="Gene3D" id="1.25.40.10">
    <property type="entry name" value="Tetratricopeptide repeat domain"/>
    <property type="match status" value="1"/>
</dbReference>
<keyword evidence="4" id="KW-1185">Reference proteome</keyword>
<dbReference type="SUPFAM" id="SSF48452">
    <property type="entry name" value="TPR-like"/>
    <property type="match status" value="2"/>
</dbReference>
<dbReference type="Proteomes" id="UP000019151">
    <property type="component" value="Chromosome"/>
</dbReference>
<accession>W0RHF4</accession>
<dbReference type="EMBL" id="CP007128">
    <property type="protein sequence ID" value="AHG89857.1"/>
    <property type="molecule type" value="Genomic_DNA"/>
</dbReference>
<evidence type="ECO:0000256" key="2">
    <source>
        <dbReference type="SAM" id="SignalP"/>
    </source>
</evidence>
<feature type="region of interest" description="Disordered" evidence="1">
    <location>
        <begin position="496"/>
        <end position="515"/>
    </location>
</feature>
<dbReference type="AlphaFoldDB" id="W0RHF4"/>
<dbReference type="PROSITE" id="PS51257">
    <property type="entry name" value="PROKAR_LIPOPROTEIN"/>
    <property type="match status" value="1"/>
</dbReference>
<organism evidence="3 4">
    <name type="scientific">Gemmatirosa kalamazoonensis</name>
    <dbReference type="NCBI Taxonomy" id="861299"/>
    <lineage>
        <taxon>Bacteria</taxon>
        <taxon>Pseudomonadati</taxon>
        <taxon>Gemmatimonadota</taxon>
        <taxon>Gemmatimonadia</taxon>
        <taxon>Gemmatimonadales</taxon>
        <taxon>Gemmatimonadaceae</taxon>
        <taxon>Gemmatirosa</taxon>
    </lineage>
</organism>
<dbReference type="OrthoDB" id="9770313at2"/>
<sequence>MKFRRAVPMLGLLSTLAAPAYAQVAAGACNIDQNKPGSVKNATLSLVRLQGATTPEARGRILTDVIKQLSAEKSQDNPAGRNYMLAQALIAWAAEPGMGGTVPRSSLGYATDPSATIDVLAAADSALKRLAEAAPGCAQQVAQMRQNQAWLNQINAAIAALNGGKADSAEYYANRSLLMYQGSPYAYHVLSAVAQNKNDDAAATRYWQKVVETAGTDTTYRDIRNSAMYNIAVTKAQAVESATGAAQKQAAKDAASALQAFIASAPSSPDALRAQPTLARMLLISGDTAAVAASYADQLANSAKYTDLALTQAGVTASQIGKPADAARLFQAALEQNPYERDALNNLSATLLSMKQYEKILPIAQRLVQVDPSNPDNYAFISLAYNGMANAAAAGTAAKKALNDSAFKYYQMSEAMPVKVTFTEFTRGDNRAVVGMVVEGVQANAPAPASSTPARPGAARAGAAAPKPAAPAAAAPKTYTIKFDFLDKSGNVIDSQTQTVGPVAPGDRKPVRFESTKPGIAGFRYAPLS</sequence>
<reference evidence="3 4" key="1">
    <citation type="journal article" date="2014" name="Genome Announc.">
        <title>Genome Sequence and Methylome of Soil Bacterium Gemmatirosa kalamazoonensis KBS708T, a Member of the Rarely Cultivated Gemmatimonadetes Phylum.</title>
        <authorList>
            <person name="Debruyn J.M."/>
            <person name="Radosevich M."/>
            <person name="Wommack K.E."/>
            <person name="Polson S.W."/>
            <person name="Hauser L.J."/>
            <person name="Fawaz M.N."/>
            <person name="Korlach J."/>
            <person name="Tsai Y.C."/>
        </authorList>
    </citation>
    <scope>NUCLEOTIDE SEQUENCE [LARGE SCALE GENOMIC DNA]</scope>
    <source>
        <strain evidence="3 4">KBS708</strain>
    </source>
</reference>
<feature type="chain" id="PRO_5004794191" description="Tetratricopeptide repeat-containing protein" evidence="2">
    <location>
        <begin position="23"/>
        <end position="529"/>
    </location>
</feature>
<name>W0RHF4_9BACT</name>
<evidence type="ECO:0000313" key="3">
    <source>
        <dbReference type="EMBL" id="AHG89857.1"/>
    </source>
</evidence>
<protein>
    <recommendedName>
        <fullName evidence="5">Tetratricopeptide repeat-containing protein</fullName>
    </recommendedName>
</protein>
<dbReference type="RefSeq" id="WP_148306270.1">
    <property type="nucleotide sequence ID" value="NZ_CP007128.1"/>
</dbReference>
<keyword evidence="2" id="KW-0732">Signal</keyword>
<dbReference type="eggNOG" id="COG4783">
    <property type="taxonomic scope" value="Bacteria"/>
</dbReference>
<gene>
    <name evidence="3" type="ORF">J421_2320</name>
</gene>
<dbReference type="InParanoid" id="W0RHF4"/>
<dbReference type="KEGG" id="gba:J421_2320"/>